<evidence type="ECO:0000313" key="1">
    <source>
        <dbReference type="EMBL" id="QIW87752.1"/>
    </source>
</evidence>
<gene>
    <name evidence="1" type="ORF">Ab1vBOLIVR5_gp104c</name>
</gene>
<dbReference type="EMBL" id="MT234342">
    <property type="protein sequence ID" value="QIW87752.1"/>
    <property type="molecule type" value="Genomic_DNA"/>
</dbReference>
<sequence length="48" mass="5669">MEQSFGISDTRRRIRYRHGRMASGDQLLYPWITWRTMIPSEARNSGLA</sequence>
<accession>A0A858MSN2</accession>
<protein>
    <submittedName>
        <fullName evidence="1">Uncharacterized protein</fullName>
    </submittedName>
</protein>
<reference evidence="1 2" key="1">
    <citation type="submission" date="2020-03" db="EMBL/GenBank/DDBJ databases">
        <authorList>
            <person name="Holtappels D."/>
            <person name="Bomans J.P.J."/>
            <person name="Lavigne R."/>
            <person name="Wagemans J."/>
        </authorList>
    </citation>
    <scope>NUCLEOTIDE SEQUENCE [LARGE SCALE GENOMIC DNA]</scope>
    <source>
        <strain evidence="1 2">OLIVR5</strain>
    </source>
</reference>
<evidence type="ECO:0000313" key="2">
    <source>
        <dbReference type="Proteomes" id="UP000671873"/>
    </source>
</evidence>
<name>A0A858MSN2_9CAUD</name>
<dbReference type="Proteomes" id="UP000671873">
    <property type="component" value="Segment"/>
</dbReference>
<proteinExistence type="predicted"/>
<organism evidence="1 2">
    <name type="scientific">Agrobacterium phage OLIVR5</name>
    <dbReference type="NCBI Taxonomy" id="2723773"/>
    <lineage>
        <taxon>Viruses</taxon>
        <taxon>Duplodnaviria</taxon>
        <taxon>Heunggongvirae</taxon>
        <taxon>Uroviricota</taxon>
        <taxon>Caudoviricetes</taxon>
        <taxon>Pootjesviridae</taxon>
        <taxon>Heverleevirus</taxon>
        <taxon>Heverleevirus OLIVR5</taxon>
    </lineage>
</organism>
<keyword evidence="2" id="KW-1185">Reference proteome</keyword>